<feature type="transmembrane region" description="Helical" evidence="1">
    <location>
        <begin position="93"/>
        <end position="112"/>
    </location>
</feature>
<dbReference type="EMBL" id="JAIQDJ010000001">
    <property type="protein sequence ID" value="MBZ4185513.1"/>
    <property type="molecule type" value="Genomic_DNA"/>
</dbReference>
<comment type="caution">
    <text evidence="2">The sequence shown here is derived from an EMBL/GenBank/DDBJ whole genome shotgun (WGS) entry which is preliminary data.</text>
</comment>
<protein>
    <recommendedName>
        <fullName evidence="4">DoxX family protein</fullName>
    </recommendedName>
</protein>
<feature type="transmembrane region" description="Helical" evidence="1">
    <location>
        <begin position="62"/>
        <end position="81"/>
    </location>
</feature>
<reference evidence="2" key="1">
    <citation type="submission" date="2021-09" db="EMBL/GenBank/DDBJ databases">
        <authorList>
            <person name="Wu T."/>
            <person name="Guo S.Z."/>
        </authorList>
    </citation>
    <scope>NUCLEOTIDE SEQUENCE</scope>
    <source>
        <strain evidence="2">RSS-23</strain>
    </source>
</reference>
<organism evidence="2 3">
    <name type="scientific">Thermomonas beijingensis</name>
    <dbReference type="NCBI Taxonomy" id="2872701"/>
    <lineage>
        <taxon>Bacteria</taxon>
        <taxon>Pseudomonadati</taxon>
        <taxon>Pseudomonadota</taxon>
        <taxon>Gammaproteobacteria</taxon>
        <taxon>Lysobacterales</taxon>
        <taxon>Lysobacteraceae</taxon>
        <taxon>Thermomonas</taxon>
    </lineage>
</organism>
<keyword evidence="1" id="KW-1133">Transmembrane helix</keyword>
<evidence type="ECO:0000313" key="3">
    <source>
        <dbReference type="Proteomes" id="UP001430290"/>
    </source>
</evidence>
<feature type="transmembrane region" description="Helical" evidence="1">
    <location>
        <begin position="37"/>
        <end position="55"/>
    </location>
</feature>
<sequence length="115" mass="12430">MKLEVRIAQWLLASVFIVMGGFRLWQALHGVQMSNMTLLMSAGEVLLGVLIAAGWQLRVMTLIAAILLLVDAALSHPFWHFSGAAMGPQLLQFMKNMGLVGGLVLLSTAGGAKRR</sequence>
<dbReference type="Proteomes" id="UP001430290">
    <property type="component" value="Unassembled WGS sequence"/>
</dbReference>
<evidence type="ECO:0000313" key="2">
    <source>
        <dbReference type="EMBL" id="MBZ4185513.1"/>
    </source>
</evidence>
<evidence type="ECO:0000256" key="1">
    <source>
        <dbReference type="SAM" id="Phobius"/>
    </source>
</evidence>
<name>A0ABS7TCH6_9GAMM</name>
<keyword evidence="1" id="KW-0472">Membrane</keyword>
<evidence type="ECO:0008006" key="4">
    <source>
        <dbReference type="Google" id="ProtNLM"/>
    </source>
</evidence>
<dbReference type="RefSeq" id="WP_223627066.1">
    <property type="nucleotide sequence ID" value="NZ_JAIQDJ010000001.1"/>
</dbReference>
<feature type="transmembrane region" description="Helical" evidence="1">
    <location>
        <begin position="7"/>
        <end position="25"/>
    </location>
</feature>
<accession>A0ABS7TCH6</accession>
<keyword evidence="3" id="KW-1185">Reference proteome</keyword>
<keyword evidence="1" id="KW-0812">Transmembrane</keyword>
<proteinExistence type="predicted"/>
<gene>
    <name evidence="2" type="ORF">K7B09_04140</name>
</gene>